<accession>A0A699T5T1</accession>
<sequence length="96" mass="10954">DKPNHTNAETEFFIDNERGVMISAKEDSLCAALKTDTVKPLNFLVEKVNHPDVTLIDLQETRRVSTVSTKKLMKARYMPKPKTHDVGKLDKDETRL</sequence>
<name>A0A699T5T1_TANCI</name>
<feature type="non-terminal residue" evidence="2">
    <location>
        <position position="1"/>
    </location>
</feature>
<proteinExistence type="predicted"/>
<reference evidence="2" key="1">
    <citation type="journal article" date="2019" name="Sci. Rep.">
        <title>Draft genome of Tanacetum cinerariifolium, the natural source of mosquito coil.</title>
        <authorList>
            <person name="Yamashiro T."/>
            <person name="Shiraishi A."/>
            <person name="Satake H."/>
            <person name="Nakayama K."/>
        </authorList>
    </citation>
    <scope>NUCLEOTIDE SEQUENCE</scope>
</reference>
<evidence type="ECO:0000313" key="2">
    <source>
        <dbReference type="EMBL" id="GFD05160.1"/>
    </source>
</evidence>
<dbReference type="EMBL" id="BKCJ011216420">
    <property type="protein sequence ID" value="GFD05160.1"/>
    <property type="molecule type" value="Genomic_DNA"/>
</dbReference>
<feature type="compositionally biased region" description="Basic residues" evidence="1">
    <location>
        <begin position="72"/>
        <end position="81"/>
    </location>
</feature>
<feature type="compositionally biased region" description="Basic and acidic residues" evidence="1">
    <location>
        <begin position="82"/>
        <end position="96"/>
    </location>
</feature>
<feature type="region of interest" description="Disordered" evidence="1">
    <location>
        <begin position="72"/>
        <end position="96"/>
    </location>
</feature>
<protein>
    <submittedName>
        <fullName evidence="2">Uncharacterized protein</fullName>
    </submittedName>
</protein>
<evidence type="ECO:0000256" key="1">
    <source>
        <dbReference type="SAM" id="MobiDB-lite"/>
    </source>
</evidence>
<organism evidence="2">
    <name type="scientific">Tanacetum cinerariifolium</name>
    <name type="common">Dalmatian daisy</name>
    <name type="synonym">Chrysanthemum cinerariifolium</name>
    <dbReference type="NCBI Taxonomy" id="118510"/>
    <lineage>
        <taxon>Eukaryota</taxon>
        <taxon>Viridiplantae</taxon>
        <taxon>Streptophyta</taxon>
        <taxon>Embryophyta</taxon>
        <taxon>Tracheophyta</taxon>
        <taxon>Spermatophyta</taxon>
        <taxon>Magnoliopsida</taxon>
        <taxon>eudicotyledons</taxon>
        <taxon>Gunneridae</taxon>
        <taxon>Pentapetalae</taxon>
        <taxon>asterids</taxon>
        <taxon>campanulids</taxon>
        <taxon>Asterales</taxon>
        <taxon>Asteraceae</taxon>
        <taxon>Asteroideae</taxon>
        <taxon>Anthemideae</taxon>
        <taxon>Anthemidinae</taxon>
        <taxon>Tanacetum</taxon>
    </lineage>
</organism>
<gene>
    <name evidence="2" type="ORF">Tci_877129</name>
</gene>
<comment type="caution">
    <text evidence="2">The sequence shown here is derived from an EMBL/GenBank/DDBJ whole genome shotgun (WGS) entry which is preliminary data.</text>
</comment>
<dbReference type="AlphaFoldDB" id="A0A699T5T1"/>